<dbReference type="Pfam" id="PF01381">
    <property type="entry name" value="HTH_3"/>
    <property type="match status" value="1"/>
</dbReference>
<reference evidence="3 4" key="2">
    <citation type="submission" date="2020-04" db="EMBL/GenBank/DDBJ databases">
        <title>Whole-genome sequencing of Vibrio spp. from China reveals different genetic environments of blaCTX-M-14 among diverse lineages.</title>
        <authorList>
            <person name="Zheng Z."/>
            <person name="Ye L."/>
            <person name="Chen S."/>
        </authorList>
    </citation>
    <scope>NUCLEOTIDE SEQUENCE [LARGE SCALE GENOMIC DNA]</scope>
    <source>
        <strain evidence="3 4">Vb1636</strain>
    </source>
</reference>
<dbReference type="AlphaFoldDB" id="A0A510BNY1"/>
<dbReference type="SUPFAM" id="SSF47413">
    <property type="entry name" value="lambda repressor-like DNA-binding domains"/>
    <property type="match status" value="1"/>
</dbReference>
<feature type="domain" description="HTH cro/C1-type" evidence="1">
    <location>
        <begin position="10"/>
        <end position="64"/>
    </location>
</feature>
<dbReference type="SMART" id="SM00530">
    <property type="entry name" value="HTH_XRE"/>
    <property type="match status" value="1"/>
</dbReference>
<evidence type="ECO:0000313" key="3">
    <source>
        <dbReference type="EMBL" id="NMR75762.1"/>
    </source>
</evidence>
<keyword evidence="2" id="KW-0614">Plasmid</keyword>
<gene>
    <name evidence="2" type="primary">trbA</name>
    <name evidence="3" type="ORF">HKB35_19280</name>
</gene>
<dbReference type="EMBL" id="JABCMA010000029">
    <property type="protein sequence ID" value="NMR75762.1"/>
    <property type="molecule type" value="Genomic_DNA"/>
</dbReference>
<dbReference type="PROSITE" id="PS50943">
    <property type="entry name" value="HTH_CROC1"/>
    <property type="match status" value="1"/>
</dbReference>
<dbReference type="InterPro" id="IPR010982">
    <property type="entry name" value="Lambda_DNA-bd_dom_sf"/>
</dbReference>
<dbReference type="Proteomes" id="UP000565155">
    <property type="component" value="Unassembled WGS sequence"/>
</dbReference>
<dbReference type="Gene3D" id="1.10.260.40">
    <property type="entry name" value="lambda repressor-like DNA-binding domains"/>
    <property type="match status" value="1"/>
</dbReference>
<sequence length="125" mass="13902">MYNYIFFTNVLKILDERHMTKSELAERSGVSISFLSDLTTGNANPSLKVLEAIASALETPLPLLLESTDLNKESLEALAGGKVLSSLPPGYERVSVILPEHKAFQVKKWGEETRLKLQQLNSSRK</sequence>
<proteinExistence type="predicted"/>
<organism evidence="2">
    <name type="scientific">Vibrio alginolyticus</name>
    <dbReference type="NCBI Taxonomy" id="663"/>
    <lineage>
        <taxon>Bacteria</taxon>
        <taxon>Pseudomonadati</taxon>
        <taxon>Pseudomonadota</taxon>
        <taxon>Gammaproteobacteria</taxon>
        <taxon>Vibrionales</taxon>
        <taxon>Vibrionaceae</taxon>
        <taxon>Vibrio</taxon>
    </lineage>
</organism>
<dbReference type="RefSeq" id="WP_012774845.1">
    <property type="nucleotide sequence ID" value="NZ_JABCMA010000029.1"/>
</dbReference>
<dbReference type="GO" id="GO:0003677">
    <property type="term" value="F:DNA binding"/>
    <property type="evidence" value="ECO:0007669"/>
    <property type="project" value="InterPro"/>
</dbReference>
<name>A0A510BNY1_VIBAL</name>
<evidence type="ECO:0000313" key="2">
    <source>
        <dbReference type="EMBL" id="AXQ85532.1"/>
    </source>
</evidence>
<geneLocation type="plasmid" evidence="2">
    <name>pVb1636</name>
</geneLocation>
<evidence type="ECO:0000313" key="4">
    <source>
        <dbReference type="Proteomes" id="UP000565155"/>
    </source>
</evidence>
<evidence type="ECO:0000259" key="1">
    <source>
        <dbReference type="PROSITE" id="PS50943"/>
    </source>
</evidence>
<reference evidence="2" key="1">
    <citation type="submission" date="2018-06" db="EMBL/GenBank/DDBJ databases">
        <title>Genetic characterization of a blaCTX-M-14-carrying plasmid in Vibrio alginolyticus.</title>
        <authorList>
            <person name="Zheng Z."/>
            <person name="Li R."/>
            <person name="Chen S."/>
        </authorList>
    </citation>
    <scope>NUCLEOTIDE SEQUENCE</scope>
    <source>
        <strain evidence="2">Vb1636</strain>
        <plasmid evidence="2">pVb1636</plasmid>
    </source>
</reference>
<dbReference type="EMBL" id="MH548371">
    <property type="protein sequence ID" value="AXQ85532.1"/>
    <property type="molecule type" value="Genomic_DNA"/>
</dbReference>
<protein>
    <submittedName>
        <fullName evidence="2">Conjugative transfer protein TrbA</fullName>
    </submittedName>
    <submittedName>
        <fullName evidence="3">Transcriptional regulator</fullName>
    </submittedName>
</protein>
<dbReference type="NCBIfam" id="NF010465">
    <property type="entry name" value="PRK13890.1"/>
    <property type="match status" value="1"/>
</dbReference>
<dbReference type="CDD" id="cd00093">
    <property type="entry name" value="HTH_XRE"/>
    <property type="match status" value="1"/>
</dbReference>
<accession>A0A510BNY1</accession>
<dbReference type="InterPro" id="IPR001387">
    <property type="entry name" value="Cro/C1-type_HTH"/>
</dbReference>